<dbReference type="Gene3D" id="3.40.390.10">
    <property type="entry name" value="Collagenase (Catalytic Domain)"/>
    <property type="match status" value="1"/>
</dbReference>
<dbReference type="InterPro" id="IPR024079">
    <property type="entry name" value="MetalloPept_cat_dom_sf"/>
</dbReference>
<feature type="domain" description="Peptidase M43 pregnancy-associated plasma-A" evidence="9">
    <location>
        <begin position="187"/>
        <end position="285"/>
    </location>
</feature>
<keyword evidence="2" id="KW-0645">Protease</keyword>
<dbReference type="PANTHER" id="PTHR47466">
    <property type="match status" value="1"/>
</dbReference>
<dbReference type="GO" id="GO:0006508">
    <property type="term" value="P:proteolysis"/>
    <property type="evidence" value="ECO:0007669"/>
    <property type="project" value="UniProtKB-KW"/>
</dbReference>
<evidence type="ECO:0000256" key="3">
    <source>
        <dbReference type="ARBA" id="ARBA00022723"/>
    </source>
</evidence>
<dbReference type="GO" id="GO:0046872">
    <property type="term" value="F:metal ion binding"/>
    <property type="evidence" value="ECO:0007669"/>
    <property type="project" value="UniProtKB-KW"/>
</dbReference>
<evidence type="ECO:0000256" key="2">
    <source>
        <dbReference type="ARBA" id="ARBA00022670"/>
    </source>
</evidence>
<dbReference type="Proteomes" id="UP000033121">
    <property type="component" value="Unassembled WGS sequence"/>
</dbReference>
<keyword evidence="4" id="KW-0732">Signal</keyword>
<comment type="caution">
    <text evidence="10">The sequence shown here is derived from an EMBL/GenBank/DDBJ whole genome shotgun (WGS) entry which is preliminary data.</text>
</comment>
<evidence type="ECO:0000256" key="1">
    <source>
        <dbReference type="ARBA" id="ARBA00008721"/>
    </source>
</evidence>
<keyword evidence="5" id="KW-0378">Hydrolase</keyword>
<evidence type="ECO:0000256" key="4">
    <source>
        <dbReference type="ARBA" id="ARBA00022729"/>
    </source>
</evidence>
<dbReference type="Pfam" id="PF05572">
    <property type="entry name" value="Peptidase_M43"/>
    <property type="match status" value="1"/>
</dbReference>
<dbReference type="EMBL" id="BBWV01000003">
    <property type="protein sequence ID" value="GAO44107.1"/>
    <property type="molecule type" value="Genomic_DNA"/>
</dbReference>
<keyword evidence="3" id="KW-0479">Metal-binding</keyword>
<name>A0A0E9N250_9BACT</name>
<keyword evidence="6" id="KW-0862">Zinc</keyword>
<gene>
    <name evidence="10" type="ORF">FPE01S_03_01460</name>
</gene>
<evidence type="ECO:0000256" key="5">
    <source>
        <dbReference type="ARBA" id="ARBA00022801"/>
    </source>
</evidence>
<protein>
    <recommendedName>
        <fullName evidence="9">Peptidase M43 pregnancy-associated plasma-A domain-containing protein</fullName>
    </recommendedName>
</protein>
<evidence type="ECO:0000313" key="10">
    <source>
        <dbReference type="EMBL" id="GAO44107.1"/>
    </source>
</evidence>
<dbReference type="SUPFAM" id="SSF55486">
    <property type="entry name" value="Metalloproteases ('zincins'), catalytic domain"/>
    <property type="match status" value="1"/>
</dbReference>
<dbReference type="GO" id="GO:0008237">
    <property type="term" value="F:metallopeptidase activity"/>
    <property type="evidence" value="ECO:0007669"/>
    <property type="project" value="UniProtKB-KW"/>
</dbReference>
<evidence type="ECO:0000259" key="9">
    <source>
        <dbReference type="Pfam" id="PF05572"/>
    </source>
</evidence>
<dbReference type="RefSeq" id="WP_046370079.1">
    <property type="nucleotide sequence ID" value="NZ_BBWV01000003.1"/>
</dbReference>
<accession>A0A0E9N250</accession>
<keyword evidence="8" id="KW-1015">Disulfide bond</keyword>
<comment type="similarity">
    <text evidence="1">Belongs to the peptidase M43B family.</text>
</comment>
<evidence type="ECO:0000256" key="6">
    <source>
        <dbReference type="ARBA" id="ARBA00022833"/>
    </source>
</evidence>
<dbReference type="PANTHER" id="PTHR47466:SF1">
    <property type="entry name" value="METALLOPROTEASE MEP1 (AFU_ORTHOLOGUE AFUA_1G07730)-RELATED"/>
    <property type="match status" value="1"/>
</dbReference>
<keyword evidence="11" id="KW-1185">Reference proteome</keyword>
<dbReference type="InterPro" id="IPR008754">
    <property type="entry name" value="Peptidase_M43"/>
</dbReference>
<evidence type="ECO:0000256" key="8">
    <source>
        <dbReference type="ARBA" id="ARBA00023157"/>
    </source>
</evidence>
<evidence type="ECO:0000256" key="7">
    <source>
        <dbReference type="ARBA" id="ARBA00023049"/>
    </source>
</evidence>
<evidence type="ECO:0000313" key="11">
    <source>
        <dbReference type="Proteomes" id="UP000033121"/>
    </source>
</evidence>
<reference evidence="10 11" key="1">
    <citation type="submission" date="2015-04" db="EMBL/GenBank/DDBJ databases">
        <title>Whole genome shotgun sequence of Flavihumibacter petaseus NBRC 106054.</title>
        <authorList>
            <person name="Miyazawa S."/>
            <person name="Hosoyama A."/>
            <person name="Hashimoto M."/>
            <person name="Noguchi M."/>
            <person name="Tsuchikane K."/>
            <person name="Ohji S."/>
            <person name="Yamazoe A."/>
            <person name="Ichikawa N."/>
            <person name="Kimura A."/>
            <person name="Fujita N."/>
        </authorList>
    </citation>
    <scope>NUCLEOTIDE SEQUENCE [LARGE SCALE GENOMIC DNA]</scope>
    <source>
        <strain evidence="10 11">NBRC 106054</strain>
    </source>
</reference>
<proteinExistence type="inferred from homology"/>
<dbReference type="OrthoDB" id="6278496at2"/>
<sequence>MAKNQFDTNIMDANMKKVSQLLLILSASILATANISYSQTIRIPIIVHVIYTDRAHQAENDRENTIENISRQTILNELKDLHDDFLLLNADTSGVLPIYKPKIANPDIEFYLADTIIQEGGEPGIKRINKNNRSKLYNKSRIINHERYLNIYIGNIPGSFSPSDTPWEFPRKDAVYVEFKWVGHGYRIFTHEVGHWLGLLHPWGTGNATGDAESCSTGDGLRDTPAQKEATELDAKCETCPPPFGNAVDKSCTPGEPSNYNNFMDYSGCRKMFTKDQVTLMRDNINKHRQTLLFTDHFTKVE</sequence>
<dbReference type="AlphaFoldDB" id="A0A0E9N250"/>
<keyword evidence="7" id="KW-0482">Metalloprotease</keyword>
<organism evidence="10 11">
    <name type="scientific">Flavihumibacter petaseus NBRC 106054</name>
    <dbReference type="NCBI Taxonomy" id="1220578"/>
    <lineage>
        <taxon>Bacteria</taxon>
        <taxon>Pseudomonadati</taxon>
        <taxon>Bacteroidota</taxon>
        <taxon>Chitinophagia</taxon>
        <taxon>Chitinophagales</taxon>
        <taxon>Chitinophagaceae</taxon>
        <taxon>Flavihumibacter</taxon>
    </lineage>
</organism>
<dbReference type="STRING" id="1220578.FPE01S_03_01460"/>